<keyword evidence="3" id="KW-1185">Reference proteome</keyword>
<dbReference type="OrthoDB" id="426718at2759"/>
<dbReference type="Proteomes" id="UP000663879">
    <property type="component" value="Unassembled WGS sequence"/>
</dbReference>
<evidence type="ECO:0000313" key="3">
    <source>
        <dbReference type="Proteomes" id="UP000663879"/>
    </source>
</evidence>
<sequence length="475" mass="56327">MDNNFNFDGTDYQFNEILFNSYLLISAIYKDDPLRYLNEKVMTEKIKHTLGKVCVSQSFEQEDPQFKRKFFDFRFIVMPHVDQISSRFKSSLYRRTKNFPESFFLHKLNYQDYQVILTGYSLSGAIAAMATINIQKFTSLPDISKKTLFIGFGCPYIAEIYFDSDIVKENQLLFIQNKNDLLVDLLDNLIDVVYFQQEMLKMNKQDILDFILQNRNDPSLTFDNIFDVISDRLAVRKPRAGTDEVFLFQFFENVLKDINIDDKLKNDCKKLINNLKKDKLELIFSELYKSQKKKIILSLDETQQLKVMDSFPLKIEIDLSSIESFIQNIQQHSKENYFSNLQNNYFKNFINQTENIPMEISHLKDFEVSLVKNESRLIDINLDSEEFQMYFILIFDPENNYRFIIAAKCSFGDNVIDLDYFRKVYENKYNVIVDRDLLVDKKGKLLYNSLKLILYSHFNKPIEMEFDLTFFANKI</sequence>
<reference evidence="2" key="1">
    <citation type="submission" date="2021-02" db="EMBL/GenBank/DDBJ databases">
        <authorList>
            <person name="Nowell W R."/>
        </authorList>
    </citation>
    <scope>NUCLEOTIDE SEQUENCE</scope>
    <source>
        <strain evidence="2">Ploen Becks lab</strain>
    </source>
</reference>
<dbReference type="GO" id="GO:0006629">
    <property type="term" value="P:lipid metabolic process"/>
    <property type="evidence" value="ECO:0007669"/>
    <property type="project" value="InterPro"/>
</dbReference>
<dbReference type="InterPro" id="IPR002921">
    <property type="entry name" value="Fungal_lipase-type"/>
</dbReference>
<dbReference type="Pfam" id="PF01764">
    <property type="entry name" value="Lipase_3"/>
    <property type="match status" value="1"/>
</dbReference>
<accession>A0A814J925</accession>
<protein>
    <recommendedName>
        <fullName evidence="1">Fungal lipase-type domain-containing protein</fullName>
    </recommendedName>
</protein>
<dbReference type="Gene3D" id="3.40.50.1820">
    <property type="entry name" value="alpha/beta hydrolase"/>
    <property type="match status" value="1"/>
</dbReference>
<proteinExistence type="predicted"/>
<gene>
    <name evidence="2" type="ORF">OXX778_LOCUS17935</name>
</gene>
<organism evidence="2 3">
    <name type="scientific">Brachionus calyciflorus</name>
    <dbReference type="NCBI Taxonomy" id="104777"/>
    <lineage>
        <taxon>Eukaryota</taxon>
        <taxon>Metazoa</taxon>
        <taxon>Spiralia</taxon>
        <taxon>Gnathifera</taxon>
        <taxon>Rotifera</taxon>
        <taxon>Eurotatoria</taxon>
        <taxon>Monogononta</taxon>
        <taxon>Pseudotrocha</taxon>
        <taxon>Ploima</taxon>
        <taxon>Brachionidae</taxon>
        <taxon>Brachionus</taxon>
    </lineage>
</organism>
<evidence type="ECO:0000313" key="2">
    <source>
        <dbReference type="EMBL" id="CAF1032407.1"/>
    </source>
</evidence>
<dbReference type="EMBL" id="CAJNOC010004751">
    <property type="protein sequence ID" value="CAF1032407.1"/>
    <property type="molecule type" value="Genomic_DNA"/>
</dbReference>
<feature type="domain" description="Fungal lipase-type" evidence="1">
    <location>
        <begin position="94"/>
        <end position="182"/>
    </location>
</feature>
<dbReference type="AlphaFoldDB" id="A0A814J925"/>
<dbReference type="InterPro" id="IPR029058">
    <property type="entry name" value="AB_hydrolase_fold"/>
</dbReference>
<dbReference type="SUPFAM" id="SSF53474">
    <property type="entry name" value="alpha/beta-Hydrolases"/>
    <property type="match status" value="1"/>
</dbReference>
<dbReference type="CDD" id="cd00741">
    <property type="entry name" value="Lipase"/>
    <property type="match status" value="1"/>
</dbReference>
<name>A0A814J925_9BILA</name>
<comment type="caution">
    <text evidence="2">The sequence shown here is derived from an EMBL/GenBank/DDBJ whole genome shotgun (WGS) entry which is preliminary data.</text>
</comment>
<evidence type="ECO:0000259" key="1">
    <source>
        <dbReference type="Pfam" id="PF01764"/>
    </source>
</evidence>